<dbReference type="PANTHER" id="PTHR43839:SF3">
    <property type="entry name" value="OLIGOPEPTIDE ABC TRANSPORTER, PERMEASE PROTEIN"/>
    <property type="match status" value="1"/>
</dbReference>
<dbReference type="SUPFAM" id="SSF161098">
    <property type="entry name" value="MetI-like"/>
    <property type="match status" value="1"/>
</dbReference>
<proteinExistence type="inferred from homology"/>
<dbReference type="Pfam" id="PF12911">
    <property type="entry name" value="OppC_N"/>
    <property type="match status" value="1"/>
</dbReference>
<dbReference type="AlphaFoldDB" id="A0A841R870"/>
<dbReference type="Pfam" id="PF00528">
    <property type="entry name" value="BPD_transp_1"/>
    <property type="match status" value="1"/>
</dbReference>
<evidence type="ECO:0000313" key="7">
    <source>
        <dbReference type="EMBL" id="MBB6479230.1"/>
    </source>
</evidence>
<keyword evidence="8" id="KW-1185">Reference proteome</keyword>
<evidence type="ECO:0000256" key="2">
    <source>
        <dbReference type="ARBA" id="ARBA00022692"/>
    </source>
</evidence>
<keyword evidence="5" id="KW-0813">Transport</keyword>
<keyword evidence="4 5" id="KW-0472">Membrane</keyword>
<keyword evidence="2 5" id="KW-0812">Transmembrane</keyword>
<evidence type="ECO:0000256" key="1">
    <source>
        <dbReference type="ARBA" id="ARBA00004651"/>
    </source>
</evidence>
<dbReference type="InterPro" id="IPR025966">
    <property type="entry name" value="OppC_N"/>
</dbReference>
<dbReference type="RefSeq" id="WP_184744218.1">
    <property type="nucleotide sequence ID" value="NZ_JACHGJ010000001.1"/>
</dbReference>
<name>A0A841R870_9SPIO</name>
<dbReference type="Gene3D" id="1.10.3720.10">
    <property type="entry name" value="MetI-like"/>
    <property type="match status" value="1"/>
</dbReference>
<dbReference type="Proteomes" id="UP000587760">
    <property type="component" value="Unassembled WGS sequence"/>
</dbReference>
<feature type="transmembrane region" description="Helical" evidence="5">
    <location>
        <begin position="213"/>
        <end position="231"/>
    </location>
</feature>
<feature type="transmembrane region" description="Helical" evidence="5">
    <location>
        <begin position="79"/>
        <end position="103"/>
    </location>
</feature>
<evidence type="ECO:0000256" key="4">
    <source>
        <dbReference type="ARBA" id="ARBA00023136"/>
    </source>
</evidence>
<comment type="caution">
    <text evidence="7">The sequence shown here is derived from an EMBL/GenBank/DDBJ whole genome shotgun (WGS) entry which is preliminary data.</text>
</comment>
<accession>A0A841R870</accession>
<feature type="transmembrane region" description="Helical" evidence="5">
    <location>
        <begin position="261"/>
        <end position="281"/>
    </location>
</feature>
<keyword evidence="3 5" id="KW-1133">Transmembrane helix</keyword>
<evidence type="ECO:0000259" key="6">
    <source>
        <dbReference type="PROSITE" id="PS50928"/>
    </source>
</evidence>
<dbReference type="PROSITE" id="PS50928">
    <property type="entry name" value="ABC_TM1"/>
    <property type="match status" value="1"/>
</dbReference>
<dbReference type="EMBL" id="JACHGJ010000001">
    <property type="protein sequence ID" value="MBB6479230.1"/>
    <property type="molecule type" value="Genomic_DNA"/>
</dbReference>
<dbReference type="InterPro" id="IPR000515">
    <property type="entry name" value="MetI-like"/>
</dbReference>
<dbReference type="CDD" id="cd06261">
    <property type="entry name" value="TM_PBP2"/>
    <property type="match status" value="1"/>
</dbReference>
<feature type="domain" description="ABC transmembrane type-1" evidence="6">
    <location>
        <begin position="77"/>
        <end position="281"/>
    </location>
</feature>
<comment type="subcellular location">
    <subcellularLocation>
        <location evidence="1 5">Cell membrane</location>
        <topology evidence="1 5">Multi-pass membrane protein</topology>
    </subcellularLocation>
</comment>
<evidence type="ECO:0000313" key="8">
    <source>
        <dbReference type="Proteomes" id="UP000587760"/>
    </source>
</evidence>
<protein>
    <submittedName>
        <fullName evidence="7">Peptide/nickel transport system permease protein</fullName>
    </submittedName>
</protein>
<feature type="transmembrane region" description="Helical" evidence="5">
    <location>
        <begin position="7"/>
        <end position="26"/>
    </location>
</feature>
<evidence type="ECO:0000256" key="5">
    <source>
        <dbReference type="RuleBase" id="RU363032"/>
    </source>
</evidence>
<gene>
    <name evidence="7" type="ORF">HNR50_000863</name>
</gene>
<reference evidence="7 8" key="1">
    <citation type="submission" date="2020-08" db="EMBL/GenBank/DDBJ databases">
        <title>Genomic Encyclopedia of Type Strains, Phase IV (KMG-IV): sequencing the most valuable type-strain genomes for metagenomic binning, comparative biology and taxonomic classification.</title>
        <authorList>
            <person name="Goeker M."/>
        </authorList>
    </citation>
    <scope>NUCLEOTIDE SEQUENCE [LARGE SCALE GENOMIC DNA]</scope>
    <source>
        <strain evidence="7 8">DSM 2461</strain>
    </source>
</reference>
<comment type="similarity">
    <text evidence="5">Belongs to the binding-protein-dependent transport system permease family.</text>
</comment>
<organism evidence="7 8">
    <name type="scientific">Spirochaeta isovalerica</name>
    <dbReference type="NCBI Taxonomy" id="150"/>
    <lineage>
        <taxon>Bacteria</taxon>
        <taxon>Pseudomonadati</taxon>
        <taxon>Spirochaetota</taxon>
        <taxon>Spirochaetia</taxon>
        <taxon>Spirochaetales</taxon>
        <taxon>Spirochaetaceae</taxon>
        <taxon>Spirochaeta</taxon>
    </lineage>
</organism>
<feature type="transmembrane region" description="Helical" evidence="5">
    <location>
        <begin position="115"/>
        <end position="137"/>
    </location>
</feature>
<evidence type="ECO:0000256" key="3">
    <source>
        <dbReference type="ARBA" id="ARBA00022989"/>
    </source>
</evidence>
<dbReference type="InterPro" id="IPR035906">
    <property type="entry name" value="MetI-like_sf"/>
</dbReference>
<dbReference type="GO" id="GO:0005886">
    <property type="term" value="C:plasma membrane"/>
    <property type="evidence" value="ECO:0007669"/>
    <property type="project" value="UniProtKB-SubCell"/>
</dbReference>
<sequence length="298" mass="32966">MNLEFRFGIALLLILILIAIFGPRFAPYDPEFSESVRTVVVDGRNEYIFAPELPGKRHPLGTDKDGYDFLTMILYGAKYTIGACFLIALLRIVPGLVWGIAAGMKKPNSRKMESAGAIPAFVILFFILAGMTFNTTISTGKLFFIQTSMIALIGIPGVIAAIQEKTWLQTQETYIEAARSCGAGGFRIALRHIFPHLRGTTFTVFMTEVISSLNLIGQLAIFSIFLGGTIATESPPLLHSATNEWMGIIALTKNSINNRPWMLFVPMTAYLLILISLNLILHGIEKYYGEKYGKTPFL</sequence>
<feature type="transmembrane region" description="Helical" evidence="5">
    <location>
        <begin position="143"/>
        <end position="162"/>
    </location>
</feature>
<dbReference type="GO" id="GO:0055085">
    <property type="term" value="P:transmembrane transport"/>
    <property type="evidence" value="ECO:0007669"/>
    <property type="project" value="InterPro"/>
</dbReference>
<dbReference type="PANTHER" id="PTHR43839">
    <property type="entry name" value="OPPC IN A BINDING PROTEIN-DEPENDENT TRANSPORT SYSTEM"/>
    <property type="match status" value="1"/>
</dbReference>